<feature type="non-terminal residue" evidence="2">
    <location>
        <position position="1"/>
    </location>
</feature>
<feature type="region of interest" description="Disordered" evidence="1">
    <location>
        <begin position="1"/>
        <end position="26"/>
    </location>
</feature>
<reference evidence="2" key="1">
    <citation type="submission" date="2014-12" db="EMBL/GenBank/DDBJ databases">
        <title>Insight into the proteome of Arion vulgaris.</title>
        <authorList>
            <person name="Aradska J."/>
            <person name="Bulat T."/>
            <person name="Smidak R."/>
            <person name="Sarate P."/>
            <person name="Gangsoo J."/>
            <person name="Sialana F."/>
            <person name="Bilban M."/>
            <person name="Lubec G."/>
        </authorList>
    </citation>
    <scope>NUCLEOTIDE SEQUENCE</scope>
    <source>
        <tissue evidence="2">Skin</tissue>
    </source>
</reference>
<feature type="compositionally biased region" description="Basic and acidic residues" evidence="1">
    <location>
        <begin position="83"/>
        <end position="96"/>
    </location>
</feature>
<dbReference type="AlphaFoldDB" id="A0A0B6Z279"/>
<name>A0A0B6Z279_9EUPU</name>
<feature type="compositionally biased region" description="Polar residues" evidence="1">
    <location>
        <begin position="71"/>
        <end position="82"/>
    </location>
</feature>
<sequence length="130" mass="14461">RPPPPSYGPLHAPIMSSTQKSSEFGDSVSVNSTILVDGNKHNMRQQDTYVVGGGGTVDNDVADFHKEIRSGRSNNNGQNINVKDSRKEQRSHDQPNIHKTGRSPGTNDQFLNIYKQMSADERKSELVKQR</sequence>
<evidence type="ECO:0000256" key="1">
    <source>
        <dbReference type="SAM" id="MobiDB-lite"/>
    </source>
</evidence>
<dbReference type="EMBL" id="HACG01015622">
    <property type="protein sequence ID" value="CEK62487.1"/>
    <property type="molecule type" value="Transcribed_RNA"/>
</dbReference>
<accession>A0A0B6Z279</accession>
<protein>
    <submittedName>
        <fullName evidence="2">Uncharacterized protein</fullName>
    </submittedName>
</protein>
<feature type="non-terminal residue" evidence="2">
    <location>
        <position position="130"/>
    </location>
</feature>
<gene>
    <name evidence="2" type="primary">ORF45310</name>
</gene>
<feature type="region of interest" description="Disordered" evidence="1">
    <location>
        <begin position="67"/>
        <end position="130"/>
    </location>
</feature>
<organism evidence="2">
    <name type="scientific">Arion vulgaris</name>
    <dbReference type="NCBI Taxonomy" id="1028688"/>
    <lineage>
        <taxon>Eukaryota</taxon>
        <taxon>Metazoa</taxon>
        <taxon>Spiralia</taxon>
        <taxon>Lophotrochozoa</taxon>
        <taxon>Mollusca</taxon>
        <taxon>Gastropoda</taxon>
        <taxon>Heterobranchia</taxon>
        <taxon>Euthyneura</taxon>
        <taxon>Panpulmonata</taxon>
        <taxon>Eupulmonata</taxon>
        <taxon>Stylommatophora</taxon>
        <taxon>Helicina</taxon>
        <taxon>Arionoidea</taxon>
        <taxon>Arionidae</taxon>
        <taxon>Arion</taxon>
    </lineage>
</organism>
<feature type="compositionally biased region" description="Basic and acidic residues" evidence="1">
    <location>
        <begin position="118"/>
        <end position="130"/>
    </location>
</feature>
<proteinExistence type="predicted"/>
<feature type="compositionally biased region" description="Polar residues" evidence="1">
    <location>
        <begin position="15"/>
        <end position="26"/>
    </location>
</feature>
<evidence type="ECO:0000313" key="2">
    <source>
        <dbReference type="EMBL" id="CEK62487.1"/>
    </source>
</evidence>